<organism evidence="1 2">
    <name type="scientific">Acidihalobacter ferrooxydans</name>
    <dbReference type="NCBI Taxonomy" id="1765967"/>
    <lineage>
        <taxon>Bacteria</taxon>
        <taxon>Pseudomonadati</taxon>
        <taxon>Pseudomonadota</taxon>
        <taxon>Gammaproteobacteria</taxon>
        <taxon>Chromatiales</taxon>
        <taxon>Ectothiorhodospiraceae</taxon>
        <taxon>Acidihalobacter</taxon>
    </lineage>
</organism>
<evidence type="ECO:0000313" key="1">
    <source>
        <dbReference type="EMBL" id="APZ44394.1"/>
    </source>
</evidence>
<name>A0A1P8UKU7_9GAMM</name>
<dbReference type="AlphaFoldDB" id="A0A1P8UKU7"/>
<sequence length="71" mass="7888">MKLMDCYALDELKLVYRVLHAALPEQPELMDSGLLEDLQRELQAQASAEGVDVSLHAQWAAWLGGPLLRGL</sequence>
<dbReference type="KEGG" id="afy:BW247_15925"/>
<dbReference type="RefSeq" id="WP_076838093.1">
    <property type="nucleotide sequence ID" value="NZ_CP019434.1"/>
</dbReference>
<reference evidence="1 2" key="1">
    <citation type="submission" date="2017-01" db="EMBL/GenBank/DDBJ databases">
        <title>Draft sequence of Acidihalobacter ferrooxidans strain DSM 14175 (strain V8).</title>
        <authorList>
            <person name="Khaleque H.N."/>
            <person name="Ramsay J.P."/>
            <person name="Murphy R.J.T."/>
            <person name="Kaksonen A.H."/>
            <person name="Boxall N.J."/>
            <person name="Watkin E.L.J."/>
        </authorList>
    </citation>
    <scope>NUCLEOTIDE SEQUENCE [LARGE SCALE GENOMIC DNA]</scope>
    <source>
        <strain evidence="1 2">V8</strain>
    </source>
</reference>
<evidence type="ECO:0000313" key="2">
    <source>
        <dbReference type="Proteomes" id="UP000243807"/>
    </source>
</evidence>
<accession>A0A1P8UKU7</accession>
<keyword evidence="2" id="KW-1185">Reference proteome</keyword>
<protein>
    <submittedName>
        <fullName evidence="1">Uncharacterized protein</fullName>
    </submittedName>
</protein>
<dbReference type="EMBL" id="CP019434">
    <property type="protein sequence ID" value="APZ44394.1"/>
    <property type="molecule type" value="Genomic_DNA"/>
</dbReference>
<gene>
    <name evidence="1" type="ORF">BW247_15925</name>
</gene>
<proteinExistence type="predicted"/>
<dbReference type="OrthoDB" id="5796661at2"/>
<dbReference type="Proteomes" id="UP000243807">
    <property type="component" value="Chromosome"/>
</dbReference>